<feature type="signal peptide" evidence="1">
    <location>
        <begin position="1"/>
        <end position="19"/>
    </location>
</feature>
<protein>
    <recommendedName>
        <fullName evidence="4">AlgX/AlgJ SGNH hydrolase-like domain-containing protein</fullName>
    </recommendedName>
</protein>
<feature type="chain" id="PRO_5045164530" description="AlgX/AlgJ SGNH hydrolase-like domain-containing protein" evidence="1">
    <location>
        <begin position="20"/>
        <end position="635"/>
    </location>
</feature>
<dbReference type="Proteomes" id="UP000619238">
    <property type="component" value="Unassembled WGS sequence"/>
</dbReference>
<gene>
    <name evidence="2" type="ORF">H2O64_22220</name>
</gene>
<comment type="caution">
    <text evidence="2">The sequence shown here is derived from an EMBL/GenBank/DDBJ whole genome shotgun (WGS) entry which is preliminary data.</text>
</comment>
<evidence type="ECO:0000313" key="2">
    <source>
        <dbReference type="EMBL" id="MBC8757402.1"/>
    </source>
</evidence>
<dbReference type="EMBL" id="JACGWS010000020">
    <property type="protein sequence ID" value="MBC8757402.1"/>
    <property type="molecule type" value="Genomic_DNA"/>
</dbReference>
<accession>A0ABR7QFR8</accession>
<proteinExistence type="predicted"/>
<keyword evidence="3" id="KW-1185">Reference proteome</keyword>
<keyword evidence="1" id="KW-0732">Signal</keyword>
<reference evidence="2 3" key="1">
    <citation type="submission" date="2020-07" db="EMBL/GenBank/DDBJ databases">
        <title>Description of Kordia aestuariivivens sp. nov., isolated from a tidal flat.</title>
        <authorList>
            <person name="Park S."/>
            <person name="Yoon J.-H."/>
        </authorList>
    </citation>
    <scope>NUCLEOTIDE SEQUENCE [LARGE SCALE GENOMIC DNA]</scope>
    <source>
        <strain evidence="2 3">YSTF-M3</strain>
    </source>
</reference>
<evidence type="ECO:0000256" key="1">
    <source>
        <dbReference type="SAM" id="SignalP"/>
    </source>
</evidence>
<evidence type="ECO:0008006" key="4">
    <source>
        <dbReference type="Google" id="ProtNLM"/>
    </source>
</evidence>
<evidence type="ECO:0000313" key="3">
    <source>
        <dbReference type="Proteomes" id="UP000619238"/>
    </source>
</evidence>
<sequence>MKIKCLLILNFLLFTNVYAQNIASSEIILEGEIEFISKLPNPKKMDYPDCNYSTILNIHSDSKDTRISVVFKGVVNRKLVKTAKFKIGDKVKITLIPFEKASSEIRQTQLVDQIDDFDIKVYYAVNATKIKKYSKNINSKDIVTKNKKVETISILPINRKVNRIRKRNIKSEIKRIDKLLNSHGGTWEQWEKDIQDFKAEYAKATEAQESKWVENSFFSAGKAYADSNEGNFVEAMTSFNAYLKQFNIDLIIVRIPFKGEVSGTIFSDKLTDHVVNPYAMKVTSDLLNNGIEVVDILPKLIEERKKYPLMFWYNDFEEKHPGEPVARIVAKEINELLKRYPEYETIPKIKTNLKDTIGVRSGKQYKWPKGNEVFSPDKLISYKTVKDSFGNMIQLEYDKNKSPFLLIGNSFLAYPSIAKGGSIPHYLTHESGFISDVYYRSGGIGLGRLIYKKGKSYLENRRAMIYVALPQSFQGTVPVIPLAASINNDSYKEKEIIKFNKDNWYKHFVFFPTPGNERTFKVEKSGNILASGEVYVKTNVGDIKVALPNDMKLSKNDILKISFEFKSIGYGEIHVNYNGQEKSFLRSNDRKDGFYENVYFKIDKNTKSNEFTISFREVKRKQLIKEISVSILAPK</sequence>
<dbReference type="RefSeq" id="WP_187564445.1">
    <property type="nucleotide sequence ID" value="NZ_JACGWS010000020.1"/>
</dbReference>
<name>A0ABR7QFR8_9FLAO</name>
<organism evidence="2 3">
    <name type="scientific">Kordia aestuariivivens</name>
    <dbReference type="NCBI Taxonomy" id="2759037"/>
    <lineage>
        <taxon>Bacteria</taxon>
        <taxon>Pseudomonadati</taxon>
        <taxon>Bacteroidota</taxon>
        <taxon>Flavobacteriia</taxon>
        <taxon>Flavobacteriales</taxon>
        <taxon>Flavobacteriaceae</taxon>
        <taxon>Kordia</taxon>
    </lineage>
</organism>